<keyword evidence="2" id="KW-1185">Reference proteome</keyword>
<evidence type="ECO:0000313" key="1">
    <source>
        <dbReference type="EMBL" id="MFB9776139.1"/>
    </source>
</evidence>
<dbReference type="RefSeq" id="WP_376839856.1">
    <property type="nucleotide sequence ID" value="NZ_JBHMAU010000046.1"/>
</dbReference>
<comment type="caution">
    <text evidence="1">The sequence shown here is derived from an EMBL/GenBank/DDBJ whole genome shotgun (WGS) entry which is preliminary data.</text>
</comment>
<dbReference type="Proteomes" id="UP001589707">
    <property type="component" value="Unassembled WGS sequence"/>
</dbReference>
<reference evidence="1 2" key="1">
    <citation type="submission" date="2024-09" db="EMBL/GenBank/DDBJ databases">
        <authorList>
            <person name="Sun Q."/>
            <person name="Mori K."/>
        </authorList>
    </citation>
    <scope>NUCLEOTIDE SEQUENCE [LARGE SCALE GENOMIC DNA]</scope>
    <source>
        <strain evidence="1 2">JCM 11683</strain>
    </source>
</reference>
<evidence type="ECO:0000313" key="2">
    <source>
        <dbReference type="Proteomes" id="UP001589707"/>
    </source>
</evidence>
<proteinExistence type="predicted"/>
<sequence length="118" mass="13113">MTEFKVGGKARFKPTGEVFTVTEINPDPAEDEWNMEGWNRHGPFGIGSPNDVEPCKWEPPTRDEVASRVALLLLGEEDGLDVHEVEALDDGSVAVLARWQGCPGGFRVRVSTWREDMS</sequence>
<name>A0ABV5X1E2_9MICO</name>
<organism evidence="1 2">
    <name type="scientific">Brevibacterium otitidis</name>
    <dbReference type="NCBI Taxonomy" id="53364"/>
    <lineage>
        <taxon>Bacteria</taxon>
        <taxon>Bacillati</taxon>
        <taxon>Actinomycetota</taxon>
        <taxon>Actinomycetes</taxon>
        <taxon>Micrococcales</taxon>
        <taxon>Brevibacteriaceae</taxon>
        <taxon>Brevibacterium</taxon>
    </lineage>
</organism>
<accession>A0ABV5X1E2</accession>
<gene>
    <name evidence="1" type="ORF">ACFFN1_06950</name>
</gene>
<dbReference type="EMBL" id="JBHMAU010000046">
    <property type="protein sequence ID" value="MFB9776139.1"/>
    <property type="molecule type" value="Genomic_DNA"/>
</dbReference>
<protein>
    <submittedName>
        <fullName evidence="1">Uncharacterized protein</fullName>
    </submittedName>
</protein>